<organism evidence="9 10">
    <name type="scientific">Orchesella dallaii</name>
    <dbReference type="NCBI Taxonomy" id="48710"/>
    <lineage>
        <taxon>Eukaryota</taxon>
        <taxon>Metazoa</taxon>
        <taxon>Ecdysozoa</taxon>
        <taxon>Arthropoda</taxon>
        <taxon>Hexapoda</taxon>
        <taxon>Collembola</taxon>
        <taxon>Entomobryomorpha</taxon>
        <taxon>Entomobryoidea</taxon>
        <taxon>Orchesellidae</taxon>
        <taxon>Orchesellinae</taxon>
        <taxon>Orchesella</taxon>
    </lineage>
</organism>
<comment type="caution">
    <text evidence="9">The sequence shown here is derived from an EMBL/GenBank/DDBJ whole genome shotgun (WGS) entry which is preliminary data.</text>
</comment>
<gene>
    <name evidence="9" type="ORF">ODALV1_LOCUS24002</name>
</gene>
<keyword evidence="10" id="KW-1185">Reference proteome</keyword>
<keyword evidence="2" id="KW-1003">Cell membrane</keyword>
<reference evidence="9 10" key="1">
    <citation type="submission" date="2024-08" db="EMBL/GenBank/DDBJ databases">
        <authorList>
            <person name="Cucini C."/>
            <person name="Frati F."/>
        </authorList>
    </citation>
    <scope>NUCLEOTIDE SEQUENCE [LARGE SCALE GENOMIC DNA]</scope>
</reference>
<evidence type="ECO:0000256" key="6">
    <source>
        <dbReference type="ARBA" id="ARBA00023170"/>
    </source>
</evidence>
<comment type="subcellular location">
    <subcellularLocation>
        <location evidence="1">Cell membrane</location>
        <topology evidence="1">Multi-pass membrane protein</topology>
    </subcellularLocation>
</comment>
<sequence>MKLQSRKLTLNILLVVHAICFVYGYKPLRNNALQPSLPMPNERLPFFKNFYHCLFQFHTSNISSEQQIAWTVYDPLLNYYGGISPFTIQSSIVSKSIKDSERYQSHHKNRGSIRRHSNCSIQLQLICQDIRDGTAIWRNEFVWYIFSTTRTGTKCVGKFPTDIPLQSYSSLYFGISNFRRIFMLCWSCLPILTSLPKDNAMNTIIGYLYLWKKLHRNLNEVLVGINDDLILENSISRWSCNIHKIYVVPVHTCVYFTMWKALNFTNINTHSPITHELYSHTEGLIFSRVPVTRSTTKMVLSENLEFISYAWHIQPYSSLMVVEQVSINWQAIIQPFDAYTWIFLLVAINIVGLVLCLELTTWYAKLCKVEFQITLLSASHSWFKVEFATVALLIRQSVPIGQFMNKSPKSLFVLWCFWSFVAVTLSQFYEGSMFSFLSTTVSPLVPQTLDEVLRTNTLMFTQTSGQKFVGGTPTNKYSILKESVLSEMIENDRKKNDSAYGELYRKIKFIWIGYNVNTTLEFQKNGWIINTLSGVAIKVPHTFFLVDTVAQVTFFRAYLSIITQKWLSKPVSLPTLVSRHGWVIKRNYMYETLKRKLAQLYESGLYVRWDVFCMDSEIVTSVMQSIAALGLRNLKNGVSASNLFQYVFCSEQIQSAVAEEIAIGIDMLAILFMYSAFHASNTSRKLRESWELYSPLLNYYAGVSPFTIETSIPSKSEKYGNKTNKYYFIRRHSNCSVQLQLICQEMRDSTIAWKTEFIWFIFSSIGIKCVGKFAADLPLQTHSSLYFSIYNFQYIFMICWSCRPVAIRITTAVENTICGYRNLWEELHQNLNGVLVGISFEMKVPRSILKWDCNIHKDYTLSVATCGYFTMWKTLNLTIYSLKSPNSRSIYVHGLLHSQAPVAKITAEWIAFNNFELLNYAMHFQPFYYLMVLENIPTNWQAITQPFDWLTWISLLATTYIVALVLCLEFKTWDVNLFDIKFQIQFPTPMKSPFSAGFATVSLLVNQFHSISQFLKKSPASLFLCWSFWSFGAVTLSQFYEGTLFSFLTTIVSPPVPNTLEGVVETNSFMFTQTTVQDNLNGTATNSFSFLRDSILYDMLENYPESNDSVYSELHRRLKWIWVGLNQDTTLELLTNGWIINSLNGKAFKFPDKFFFIDDSIRVNLFRTYLSLVTQKWISTPLPLHIFVGRFGWVIKQNYMYERFKMKFAQLYESGIYVRWDLFFVKSDIAYDVKQAVGNVKLIPGRNGITTSNLFHYVYCGEQKPSENVEELPIGLDIVSTVLLYAGVCIIFSVIIFIHEIMKPSVP</sequence>
<name>A0ABP1RMR0_9HEXA</name>
<evidence type="ECO:0000256" key="7">
    <source>
        <dbReference type="ARBA" id="ARBA00023180"/>
    </source>
</evidence>
<keyword evidence="5 8" id="KW-0472">Membrane</keyword>
<keyword evidence="7" id="KW-0325">Glycoprotein</keyword>
<accession>A0ABP1RMR0</accession>
<evidence type="ECO:0000256" key="8">
    <source>
        <dbReference type="SAM" id="Phobius"/>
    </source>
</evidence>
<protein>
    <recommendedName>
        <fullName evidence="11">Ionotropic glutamate receptor C-terminal domain-containing protein</fullName>
    </recommendedName>
</protein>
<keyword evidence="4 8" id="KW-1133">Transmembrane helix</keyword>
<feature type="transmembrane region" description="Helical" evidence="8">
    <location>
        <begin position="338"/>
        <end position="357"/>
    </location>
</feature>
<proteinExistence type="predicted"/>
<evidence type="ECO:0000256" key="1">
    <source>
        <dbReference type="ARBA" id="ARBA00004651"/>
    </source>
</evidence>
<feature type="transmembrane region" description="Helical" evidence="8">
    <location>
        <begin position="1278"/>
        <end position="1298"/>
    </location>
</feature>
<evidence type="ECO:0000313" key="9">
    <source>
        <dbReference type="EMBL" id="CAL8131041.1"/>
    </source>
</evidence>
<dbReference type="EMBL" id="CAXLJM020000086">
    <property type="protein sequence ID" value="CAL8131041.1"/>
    <property type="molecule type" value="Genomic_DNA"/>
</dbReference>
<evidence type="ECO:0000256" key="5">
    <source>
        <dbReference type="ARBA" id="ARBA00023136"/>
    </source>
</evidence>
<evidence type="ECO:0000256" key="4">
    <source>
        <dbReference type="ARBA" id="ARBA00022989"/>
    </source>
</evidence>
<keyword evidence="6" id="KW-0675">Receptor</keyword>
<dbReference type="PANTHER" id="PTHR42643">
    <property type="entry name" value="IONOTROPIC RECEPTOR 20A-RELATED"/>
    <property type="match status" value="1"/>
</dbReference>
<evidence type="ECO:0000313" key="10">
    <source>
        <dbReference type="Proteomes" id="UP001642540"/>
    </source>
</evidence>
<dbReference type="Proteomes" id="UP001642540">
    <property type="component" value="Unassembled WGS sequence"/>
</dbReference>
<dbReference type="PANTHER" id="PTHR42643:SF24">
    <property type="entry name" value="IONOTROPIC RECEPTOR 60A"/>
    <property type="match status" value="1"/>
</dbReference>
<dbReference type="InterPro" id="IPR052192">
    <property type="entry name" value="Insect_Ionotropic_Sensory_Rcpt"/>
</dbReference>
<keyword evidence="3 8" id="KW-0812">Transmembrane</keyword>
<evidence type="ECO:0000256" key="3">
    <source>
        <dbReference type="ARBA" id="ARBA00022692"/>
    </source>
</evidence>
<evidence type="ECO:0000256" key="2">
    <source>
        <dbReference type="ARBA" id="ARBA00022475"/>
    </source>
</evidence>
<evidence type="ECO:0008006" key="11">
    <source>
        <dbReference type="Google" id="ProtNLM"/>
    </source>
</evidence>
<feature type="transmembrane region" description="Helical" evidence="8">
    <location>
        <begin position="411"/>
        <end position="429"/>
    </location>
</feature>